<dbReference type="GO" id="GO:0048038">
    <property type="term" value="F:quinone binding"/>
    <property type="evidence" value="ECO:0007669"/>
    <property type="project" value="InterPro"/>
</dbReference>
<sequence length="101" mass="10954">MSEARAALGPQSRPALPRFVKLRHDRARGIWVLLAPERVLVPDETAVEVLKLCDGATTLDEIAAALARRYDAPRAAILTDIAAMLDDLAAKGFLRDMSEAS</sequence>
<dbReference type="NCBIfam" id="TIGR03859">
    <property type="entry name" value="PQQ_PqqD"/>
    <property type="match status" value="1"/>
</dbReference>
<dbReference type="AlphaFoldDB" id="U2Z720"/>
<dbReference type="InterPro" id="IPR041881">
    <property type="entry name" value="PqqD_sf"/>
</dbReference>
<reference evidence="4" key="1">
    <citation type="journal article" date="2013" name="Genome Announc.">
        <title>Draft Genome Sequence of Loktanella cinnabarina LL-001T, Isolated from Deep-Sea Floor Sediment.</title>
        <authorList>
            <person name="Nishi S."/>
            <person name="Tsubouchi T."/>
            <person name="Takaki Y."/>
            <person name="Koyanagi R."/>
            <person name="Satoh N."/>
            <person name="Maruyama T."/>
            <person name="Hatada Y."/>
        </authorList>
    </citation>
    <scope>NUCLEOTIDE SEQUENCE [LARGE SCALE GENOMIC DNA]</scope>
    <source>
        <strain evidence="4">LL-001</strain>
    </source>
</reference>
<dbReference type="InterPro" id="IPR022479">
    <property type="entry name" value="PqqD_bac"/>
</dbReference>
<evidence type="ECO:0000256" key="1">
    <source>
        <dbReference type="ARBA" id="ARBA00004886"/>
    </source>
</evidence>
<evidence type="ECO:0000313" key="5">
    <source>
        <dbReference type="Proteomes" id="UP000016566"/>
    </source>
</evidence>
<dbReference type="UniPathway" id="UPA00539"/>
<comment type="pathway">
    <text evidence="1">Cofactor biosynthesis; pyrroloquinoline quinone biosynthesis.</text>
</comment>
<dbReference type="Proteomes" id="UP000016566">
    <property type="component" value="Unassembled WGS sequence"/>
</dbReference>
<dbReference type="EMBL" id="BATB01000048">
    <property type="protein sequence ID" value="GAD56827.1"/>
    <property type="molecule type" value="Genomic_DNA"/>
</dbReference>
<dbReference type="Pfam" id="PF05402">
    <property type="entry name" value="PqqD"/>
    <property type="match status" value="1"/>
</dbReference>
<dbReference type="Gene3D" id="1.10.10.1150">
    <property type="entry name" value="Coenzyme PQQ synthesis protein D (PqqD)"/>
    <property type="match status" value="1"/>
</dbReference>
<name>U2Z720_9RHOB</name>
<organism evidence="4 5">
    <name type="scientific">Limimaricola cinnabarinus LL-001</name>
    <dbReference type="NCBI Taxonomy" id="1337093"/>
    <lineage>
        <taxon>Bacteria</taxon>
        <taxon>Pseudomonadati</taxon>
        <taxon>Pseudomonadota</taxon>
        <taxon>Alphaproteobacteria</taxon>
        <taxon>Rhodobacterales</taxon>
        <taxon>Paracoccaceae</taxon>
        <taxon>Limimaricola</taxon>
    </lineage>
</organism>
<evidence type="ECO:0000256" key="2">
    <source>
        <dbReference type="ARBA" id="ARBA00011741"/>
    </source>
</evidence>
<comment type="subunit">
    <text evidence="2">Monomer. Interacts with PqqE.</text>
</comment>
<keyword evidence="3" id="KW-0884">PQQ biosynthesis</keyword>
<dbReference type="STRING" id="1337093.MBELCI_2879"/>
<gene>
    <name evidence="4" type="ORF">MBELCI_2879</name>
</gene>
<dbReference type="GO" id="GO:0018189">
    <property type="term" value="P:pyrroloquinoline quinone biosynthetic process"/>
    <property type="evidence" value="ECO:0007669"/>
    <property type="project" value="UniProtKB-UniPathway"/>
</dbReference>
<dbReference type="RefSeq" id="WP_021694928.1">
    <property type="nucleotide sequence ID" value="NZ_BATB01000048.1"/>
</dbReference>
<comment type="caution">
    <text evidence="4">The sequence shown here is derived from an EMBL/GenBank/DDBJ whole genome shotgun (WGS) entry which is preliminary data.</text>
</comment>
<keyword evidence="5" id="KW-1185">Reference proteome</keyword>
<dbReference type="OrthoDB" id="7995890at2"/>
<evidence type="ECO:0000313" key="4">
    <source>
        <dbReference type="EMBL" id="GAD56827.1"/>
    </source>
</evidence>
<dbReference type="eggNOG" id="COG0535">
    <property type="taxonomic scope" value="Bacteria"/>
</dbReference>
<accession>U2Z720</accession>
<evidence type="ECO:0000256" key="3">
    <source>
        <dbReference type="ARBA" id="ARBA00022905"/>
    </source>
</evidence>
<dbReference type="InterPro" id="IPR008792">
    <property type="entry name" value="PQQD"/>
</dbReference>
<protein>
    <submittedName>
        <fullName evidence="4">Coenzyme PQQ synthesis protein D</fullName>
    </submittedName>
</protein>
<proteinExistence type="predicted"/>